<dbReference type="Proteomes" id="UP000823910">
    <property type="component" value="Unassembled WGS sequence"/>
</dbReference>
<proteinExistence type="predicted"/>
<evidence type="ECO:0000256" key="1">
    <source>
        <dbReference type="SAM" id="Phobius"/>
    </source>
</evidence>
<reference evidence="2" key="1">
    <citation type="journal article" date="2021" name="PeerJ">
        <title>Extensive microbial diversity within the chicken gut microbiome revealed by metagenomics and culture.</title>
        <authorList>
            <person name="Gilroy R."/>
            <person name="Ravi A."/>
            <person name="Getino M."/>
            <person name="Pursley I."/>
            <person name="Horton D.L."/>
            <person name="Alikhan N.F."/>
            <person name="Baker D."/>
            <person name="Gharbi K."/>
            <person name="Hall N."/>
            <person name="Watson M."/>
            <person name="Adriaenssens E.M."/>
            <person name="Foster-Nyarko E."/>
            <person name="Jarju S."/>
            <person name="Secka A."/>
            <person name="Antonio M."/>
            <person name="Oren A."/>
            <person name="Chaudhuri R.R."/>
            <person name="La Ragione R."/>
            <person name="Hildebrand F."/>
            <person name="Pallen M.J."/>
        </authorList>
    </citation>
    <scope>NUCLEOTIDE SEQUENCE</scope>
    <source>
        <strain evidence="2">CHK180-15479</strain>
    </source>
</reference>
<gene>
    <name evidence="2" type="ORF">H9704_04785</name>
</gene>
<feature type="transmembrane region" description="Helical" evidence="1">
    <location>
        <begin position="7"/>
        <end position="28"/>
    </location>
</feature>
<sequence length="105" mass="11393">MSIGKRILEFFAAAAGIVFLMVLVWFLLSGLQESGYEEEGTLVMNREQEEMRAEPAFVTKPGFVAGPSCAAQPDGMTKAEEERMIREAADPAFAGPVHTRSAKGL</sequence>
<reference evidence="2" key="2">
    <citation type="submission" date="2021-04" db="EMBL/GenBank/DDBJ databases">
        <authorList>
            <person name="Gilroy R."/>
        </authorList>
    </citation>
    <scope>NUCLEOTIDE SEQUENCE</scope>
    <source>
        <strain evidence="2">CHK180-15479</strain>
    </source>
</reference>
<comment type="caution">
    <text evidence="2">The sequence shown here is derived from an EMBL/GenBank/DDBJ whole genome shotgun (WGS) entry which is preliminary data.</text>
</comment>
<dbReference type="AlphaFoldDB" id="A0A9D2SHI8"/>
<accession>A0A9D2SHI8</accession>
<dbReference type="EMBL" id="DWWT01000019">
    <property type="protein sequence ID" value="HJC05454.1"/>
    <property type="molecule type" value="Genomic_DNA"/>
</dbReference>
<name>A0A9D2SHI8_9FIRM</name>
<evidence type="ECO:0000313" key="2">
    <source>
        <dbReference type="EMBL" id="HJC05454.1"/>
    </source>
</evidence>
<keyword evidence="1" id="KW-0472">Membrane</keyword>
<protein>
    <submittedName>
        <fullName evidence="2">Uncharacterized protein</fullName>
    </submittedName>
</protein>
<keyword evidence="1" id="KW-0812">Transmembrane</keyword>
<organism evidence="2 3">
    <name type="scientific">Candidatus Enterocloster excrementipullorum</name>
    <dbReference type="NCBI Taxonomy" id="2838559"/>
    <lineage>
        <taxon>Bacteria</taxon>
        <taxon>Bacillati</taxon>
        <taxon>Bacillota</taxon>
        <taxon>Clostridia</taxon>
        <taxon>Lachnospirales</taxon>
        <taxon>Lachnospiraceae</taxon>
        <taxon>Enterocloster</taxon>
    </lineage>
</organism>
<evidence type="ECO:0000313" key="3">
    <source>
        <dbReference type="Proteomes" id="UP000823910"/>
    </source>
</evidence>
<keyword evidence="1" id="KW-1133">Transmembrane helix</keyword>